<accession>A0A9Q1I0S7</accession>
<feature type="transmembrane region" description="Helical" evidence="11">
    <location>
        <begin position="60"/>
        <end position="80"/>
    </location>
</feature>
<dbReference type="InterPro" id="IPR017452">
    <property type="entry name" value="GPCR_Rhodpsn_7TM"/>
</dbReference>
<name>A0A9Q1I0S7_CONCO</name>
<dbReference type="PROSITE" id="PS00135">
    <property type="entry name" value="TRYPSIN_SER"/>
    <property type="match status" value="1"/>
</dbReference>
<evidence type="ECO:0000256" key="4">
    <source>
        <dbReference type="ARBA" id="ARBA00023040"/>
    </source>
</evidence>
<dbReference type="GO" id="GO:0016020">
    <property type="term" value="C:membrane"/>
    <property type="evidence" value="ECO:0007669"/>
    <property type="project" value="UniProtKB-SubCell"/>
</dbReference>
<comment type="caution">
    <text evidence="14">The sequence shown here is derived from an EMBL/GenBank/DDBJ whole genome shotgun (WGS) entry which is preliminary data.</text>
</comment>
<dbReference type="PROSITE" id="PS50240">
    <property type="entry name" value="TRYPSIN_DOM"/>
    <property type="match status" value="1"/>
</dbReference>
<evidence type="ECO:0000256" key="5">
    <source>
        <dbReference type="ARBA" id="ARBA00023136"/>
    </source>
</evidence>
<evidence type="ECO:0000259" key="13">
    <source>
        <dbReference type="PROSITE" id="PS50262"/>
    </source>
</evidence>
<evidence type="ECO:0000256" key="8">
    <source>
        <dbReference type="ARBA" id="ARBA00023224"/>
    </source>
</evidence>
<keyword evidence="4 10" id="KW-0297">G-protein coupled receptor</keyword>
<comment type="similarity">
    <text evidence="10">Belongs to the G-protein coupled receptor 1 family.</text>
</comment>
<proteinExistence type="inferred from homology"/>
<dbReference type="GO" id="GO:0004252">
    <property type="term" value="F:serine-type endopeptidase activity"/>
    <property type="evidence" value="ECO:0007669"/>
    <property type="project" value="InterPro"/>
</dbReference>
<dbReference type="Pfam" id="PF00001">
    <property type="entry name" value="7tm_1"/>
    <property type="match status" value="1"/>
</dbReference>
<dbReference type="PRINTS" id="PR00237">
    <property type="entry name" value="GPCRRHODOPSN"/>
</dbReference>
<dbReference type="GO" id="GO:0006508">
    <property type="term" value="P:proteolysis"/>
    <property type="evidence" value="ECO:0007669"/>
    <property type="project" value="InterPro"/>
</dbReference>
<reference evidence="14" key="1">
    <citation type="journal article" date="2023" name="Science">
        <title>Genome structures resolve the early diversification of teleost fishes.</title>
        <authorList>
            <person name="Parey E."/>
            <person name="Louis A."/>
            <person name="Montfort J."/>
            <person name="Bouchez O."/>
            <person name="Roques C."/>
            <person name="Iampietro C."/>
            <person name="Lluch J."/>
            <person name="Castinel A."/>
            <person name="Donnadieu C."/>
            <person name="Desvignes T."/>
            <person name="Floi Bucao C."/>
            <person name="Jouanno E."/>
            <person name="Wen M."/>
            <person name="Mejri S."/>
            <person name="Dirks R."/>
            <person name="Jansen H."/>
            <person name="Henkel C."/>
            <person name="Chen W.J."/>
            <person name="Zahm M."/>
            <person name="Cabau C."/>
            <person name="Klopp C."/>
            <person name="Thompson A.W."/>
            <person name="Robinson-Rechavi M."/>
            <person name="Braasch I."/>
            <person name="Lecointre G."/>
            <person name="Bobe J."/>
            <person name="Postlethwait J.H."/>
            <person name="Berthelot C."/>
            <person name="Roest Crollius H."/>
            <person name="Guiguen Y."/>
        </authorList>
    </citation>
    <scope>NUCLEOTIDE SEQUENCE</scope>
    <source>
        <strain evidence="14">Concon-B</strain>
    </source>
</reference>
<dbReference type="InterPro" id="IPR033116">
    <property type="entry name" value="TRYPSIN_SER"/>
</dbReference>
<dbReference type="InterPro" id="IPR043504">
    <property type="entry name" value="Peptidase_S1_PA_chymotrypsin"/>
</dbReference>
<evidence type="ECO:0000256" key="11">
    <source>
        <dbReference type="SAM" id="Phobius"/>
    </source>
</evidence>
<dbReference type="PANTHER" id="PTHR46048">
    <property type="entry name" value="HYDROXYCARBOXYLIC ACID RECEPTOR 2"/>
    <property type="match status" value="1"/>
</dbReference>
<sequence length="343" mass="38802">MIASMGTHIEPNCTAENKHLYIFYSSVMIVEFILALPLNLTVLYLFIFKLKFWKSNSNTVFLFNLVVADVLLLICLPVKAYHFQMGERRSKNGFVCKAMLFMLFLNRGASIAFLTVISVDRYFNVVHPQKKNFLKALKRSPHISVLIWLLLLPLTIPTMLKTFECCNSLNREGEEDNITDTLREVVFFTQILIPFFILVFCTVQVVQRLKRKTVGDRTKLRRAVFLVTSVVLVFSICFLPCTGGDGVLKQSRLPVIENKVCNRPAYLSGRVRDHEMCAGYIEGGTDTCQGDSGGPLVCHSDNTFVLQGVTSWGKGCAKPMKPGVYTRVSKFVDWIAEEIKNNS</sequence>
<dbReference type="Pfam" id="PF00089">
    <property type="entry name" value="Trypsin"/>
    <property type="match status" value="1"/>
</dbReference>
<dbReference type="InterPro" id="IPR051893">
    <property type="entry name" value="HCARs"/>
</dbReference>
<keyword evidence="2 10" id="KW-0812">Transmembrane</keyword>
<organism evidence="14 15">
    <name type="scientific">Conger conger</name>
    <name type="common">Conger eel</name>
    <name type="synonym">Muraena conger</name>
    <dbReference type="NCBI Taxonomy" id="82655"/>
    <lineage>
        <taxon>Eukaryota</taxon>
        <taxon>Metazoa</taxon>
        <taxon>Chordata</taxon>
        <taxon>Craniata</taxon>
        <taxon>Vertebrata</taxon>
        <taxon>Euteleostomi</taxon>
        <taxon>Actinopterygii</taxon>
        <taxon>Neopterygii</taxon>
        <taxon>Teleostei</taxon>
        <taxon>Anguilliformes</taxon>
        <taxon>Congridae</taxon>
        <taxon>Conger</taxon>
    </lineage>
</organism>
<dbReference type="InterPro" id="IPR000276">
    <property type="entry name" value="GPCR_Rhodpsn"/>
</dbReference>
<evidence type="ECO:0000256" key="2">
    <source>
        <dbReference type="ARBA" id="ARBA00022692"/>
    </source>
</evidence>
<keyword evidence="6" id="KW-1015">Disulfide bond</keyword>
<keyword evidence="8 10" id="KW-0807">Transducer</keyword>
<evidence type="ECO:0000256" key="10">
    <source>
        <dbReference type="RuleBase" id="RU000688"/>
    </source>
</evidence>
<dbReference type="GO" id="GO:0004930">
    <property type="term" value="F:G protein-coupled receptor activity"/>
    <property type="evidence" value="ECO:0007669"/>
    <property type="project" value="UniProtKB-KW"/>
</dbReference>
<dbReference type="OrthoDB" id="8895966at2759"/>
<dbReference type="AlphaFoldDB" id="A0A9Q1I0S7"/>
<dbReference type="InterPro" id="IPR009003">
    <property type="entry name" value="Peptidase_S1_PA"/>
</dbReference>
<evidence type="ECO:0000256" key="7">
    <source>
        <dbReference type="ARBA" id="ARBA00023170"/>
    </source>
</evidence>
<dbReference type="SMART" id="SM00020">
    <property type="entry name" value="Tryp_SPc"/>
    <property type="match status" value="1"/>
</dbReference>
<feature type="domain" description="G-protein coupled receptors family 1 profile" evidence="13">
    <location>
        <begin position="38"/>
        <end position="240"/>
    </location>
</feature>
<comment type="similarity">
    <text evidence="9">Belongs to the peptidase S1 family. CLIP subfamily.</text>
</comment>
<dbReference type="FunFam" id="2.40.10.10:FF:000002">
    <property type="entry name" value="Transmembrane protease serine"/>
    <property type="match status" value="1"/>
</dbReference>
<dbReference type="Gene3D" id="1.20.1070.10">
    <property type="entry name" value="Rhodopsin 7-helix transmembrane proteins"/>
    <property type="match status" value="1"/>
</dbReference>
<evidence type="ECO:0000256" key="6">
    <source>
        <dbReference type="ARBA" id="ARBA00023157"/>
    </source>
</evidence>
<dbReference type="PANTHER" id="PTHR46048:SF11">
    <property type="entry name" value="12-(S)-HYDROXY-5,8,10,14-EICOSATETRAENOIC ACID RECEPTOR"/>
    <property type="match status" value="1"/>
</dbReference>
<feature type="transmembrane region" description="Helical" evidence="11">
    <location>
        <begin position="224"/>
        <end position="248"/>
    </location>
</feature>
<keyword evidence="3 11" id="KW-1133">Transmembrane helix</keyword>
<dbReference type="PROSITE" id="PS00237">
    <property type="entry name" value="G_PROTEIN_RECEP_F1_1"/>
    <property type="match status" value="1"/>
</dbReference>
<evidence type="ECO:0000313" key="14">
    <source>
        <dbReference type="EMBL" id="KAJ8275136.1"/>
    </source>
</evidence>
<dbReference type="Gene3D" id="2.40.10.10">
    <property type="entry name" value="Trypsin-like serine proteases"/>
    <property type="match status" value="1"/>
</dbReference>
<dbReference type="InterPro" id="IPR001254">
    <property type="entry name" value="Trypsin_dom"/>
</dbReference>
<gene>
    <name evidence="14" type="ORF">COCON_G00097610</name>
</gene>
<evidence type="ECO:0000256" key="9">
    <source>
        <dbReference type="ARBA" id="ARBA00024195"/>
    </source>
</evidence>
<comment type="subcellular location">
    <subcellularLocation>
        <location evidence="1">Membrane</location>
        <topology evidence="1">Multi-pass membrane protein</topology>
    </subcellularLocation>
</comment>
<dbReference type="SUPFAM" id="SSF81321">
    <property type="entry name" value="Family A G protein-coupled receptor-like"/>
    <property type="match status" value="1"/>
</dbReference>
<feature type="transmembrane region" description="Helical" evidence="11">
    <location>
        <begin position="143"/>
        <end position="160"/>
    </location>
</feature>
<dbReference type="PROSITE" id="PS50262">
    <property type="entry name" value="G_PROTEIN_RECEP_F1_2"/>
    <property type="match status" value="1"/>
</dbReference>
<dbReference type="Proteomes" id="UP001152803">
    <property type="component" value="Unassembled WGS sequence"/>
</dbReference>
<evidence type="ECO:0000259" key="12">
    <source>
        <dbReference type="PROSITE" id="PS50240"/>
    </source>
</evidence>
<feature type="transmembrane region" description="Helical" evidence="11">
    <location>
        <begin position="20"/>
        <end position="48"/>
    </location>
</feature>
<keyword evidence="5 11" id="KW-0472">Membrane</keyword>
<evidence type="ECO:0000256" key="3">
    <source>
        <dbReference type="ARBA" id="ARBA00022989"/>
    </source>
</evidence>
<keyword evidence="7 10" id="KW-0675">Receptor</keyword>
<feature type="transmembrane region" description="Helical" evidence="11">
    <location>
        <begin position="100"/>
        <end position="123"/>
    </location>
</feature>
<keyword evidence="15" id="KW-1185">Reference proteome</keyword>
<dbReference type="SUPFAM" id="SSF50494">
    <property type="entry name" value="Trypsin-like serine proteases"/>
    <property type="match status" value="1"/>
</dbReference>
<evidence type="ECO:0000313" key="15">
    <source>
        <dbReference type="Proteomes" id="UP001152803"/>
    </source>
</evidence>
<evidence type="ECO:0000256" key="1">
    <source>
        <dbReference type="ARBA" id="ARBA00004141"/>
    </source>
</evidence>
<feature type="transmembrane region" description="Helical" evidence="11">
    <location>
        <begin position="185"/>
        <end position="203"/>
    </location>
</feature>
<protein>
    <submittedName>
        <fullName evidence="14">Uncharacterized protein</fullName>
    </submittedName>
</protein>
<dbReference type="CDD" id="cd00190">
    <property type="entry name" value="Tryp_SPc"/>
    <property type="match status" value="1"/>
</dbReference>
<dbReference type="EMBL" id="JAFJMO010000006">
    <property type="protein sequence ID" value="KAJ8275136.1"/>
    <property type="molecule type" value="Genomic_DNA"/>
</dbReference>
<feature type="domain" description="Peptidase S1" evidence="12">
    <location>
        <begin position="247"/>
        <end position="340"/>
    </location>
</feature>